<sequence>MVIPNPNMKLSSNDTRILHALFDPETLPSSVARSKDQWIVDASLPPHSTISSSQLSVLEIQQNNLIRRVTSTSKPRDGVIDDVLETMDKIATKWPNYPSTYLNRAMLIRIKLESSVPKDASIFSAIDPNIERLFTDLFHAIRLSSPPSLSTPISPYQARILRQAYSHRAYLYLKAAESSHDLKGKSKAELEELASLDFKNAARFGDEVAREMSVRTNPYAKMCGAIVRNALREERECVCN</sequence>
<dbReference type="Proteomes" id="UP000799755">
    <property type="component" value="Unassembled WGS sequence"/>
</dbReference>
<comment type="caution">
    <text evidence="1">The sequence shown here is derived from an EMBL/GenBank/DDBJ whole genome shotgun (WGS) entry which is preliminary data.</text>
</comment>
<name>A0ACB6Q9M8_9PLEO</name>
<protein>
    <submittedName>
        <fullName evidence="1">Uncharacterized protein</fullName>
    </submittedName>
</protein>
<accession>A0ACB6Q9M8</accession>
<proteinExistence type="predicted"/>
<reference evidence="1" key="1">
    <citation type="journal article" date="2020" name="Stud. Mycol.">
        <title>101 Dothideomycetes genomes: a test case for predicting lifestyles and emergence of pathogens.</title>
        <authorList>
            <person name="Haridas S."/>
            <person name="Albert R."/>
            <person name="Binder M."/>
            <person name="Bloem J."/>
            <person name="Labutti K."/>
            <person name="Salamov A."/>
            <person name="Andreopoulos B."/>
            <person name="Baker S."/>
            <person name="Barry K."/>
            <person name="Bills G."/>
            <person name="Bluhm B."/>
            <person name="Cannon C."/>
            <person name="Castanera R."/>
            <person name="Culley D."/>
            <person name="Daum C."/>
            <person name="Ezra D."/>
            <person name="Gonzalez J."/>
            <person name="Henrissat B."/>
            <person name="Kuo A."/>
            <person name="Liang C."/>
            <person name="Lipzen A."/>
            <person name="Lutzoni F."/>
            <person name="Magnuson J."/>
            <person name="Mondo S."/>
            <person name="Nolan M."/>
            <person name="Ohm R."/>
            <person name="Pangilinan J."/>
            <person name="Park H.-J."/>
            <person name="Ramirez L."/>
            <person name="Alfaro M."/>
            <person name="Sun H."/>
            <person name="Tritt A."/>
            <person name="Yoshinaga Y."/>
            <person name="Zwiers L.-H."/>
            <person name="Turgeon B."/>
            <person name="Goodwin S."/>
            <person name="Spatafora J."/>
            <person name="Crous P."/>
            <person name="Grigoriev I."/>
        </authorList>
    </citation>
    <scope>NUCLEOTIDE SEQUENCE</scope>
    <source>
        <strain evidence="1">ATCC 200398</strain>
    </source>
</reference>
<evidence type="ECO:0000313" key="1">
    <source>
        <dbReference type="EMBL" id="KAF2463607.1"/>
    </source>
</evidence>
<evidence type="ECO:0000313" key="2">
    <source>
        <dbReference type="Proteomes" id="UP000799755"/>
    </source>
</evidence>
<organism evidence="1 2">
    <name type="scientific">Lindgomyces ingoldianus</name>
    <dbReference type="NCBI Taxonomy" id="673940"/>
    <lineage>
        <taxon>Eukaryota</taxon>
        <taxon>Fungi</taxon>
        <taxon>Dikarya</taxon>
        <taxon>Ascomycota</taxon>
        <taxon>Pezizomycotina</taxon>
        <taxon>Dothideomycetes</taxon>
        <taxon>Pleosporomycetidae</taxon>
        <taxon>Pleosporales</taxon>
        <taxon>Lindgomycetaceae</taxon>
        <taxon>Lindgomyces</taxon>
    </lineage>
</organism>
<keyword evidence="2" id="KW-1185">Reference proteome</keyword>
<dbReference type="EMBL" id="MU003548">
    <property type="protein sequence ID" value="KAF2463607.1"/>
    <property type="molecule type" value="Genomic_DNA"/>
</dbReference>
<gene>
    <name evidence="1" type="ORF">BDR25DRAFT_347104</name>
</gene>